<feature type="transmembrane region" description="Helical" evidence="1">
    <location>
        <begin position="26"/>
        <end position="46"/>
    </location>
</feature>
<name>A0A269THN5_9BACT</name>
<evidence type="ECO:0000256" key="1">
    <source>
        <dbReference type="SAM" id="Phobius"/>
    </source>
</evidence>
<dbReference type="AlphaFoldDB" id="A0A269THN5"/>
<keyword evidence="1" id="KW-1133">Transmembrane helix</keyword>
<evidence type="ECO:0000313" key="2">
    <source>
        <dbReference type="EMBL" id="PAK20982.1"/>
    </source>
</evidence>
<keyword evidence="1" id="KW-0472">Membrane</keyword>
<comment type="caution">
    <text evidence="2">The sequence shown here is derived from an EMBL/GenBank/DDBJ whole genome shotgun (WGS) entry which is preliminary data.</text>
</comment>
<dbReference type="EMBL" id="NQNY01000016">
    <property type="protein sequence ID" value="PAK20982.1"/>
    <property type="molecule type" value="Genomic_DNA"/>
</dbReference>
<proteinExistence type="predicted"/>
<sequence>MSRTIFQSLKSKSFIQFLLTGNKNEVIVFGVSKVLGSTAVVTYLTFSGTLNHENFIIIVLVSWSILYSLIWIPLLTLW</sequence>
<feature type="transmembrane region" description="Helical" evidence="1">
    <location>
        <begin position="55"/>
        <end position="74"/>
    </location>
</feature>
<reference evidence="3" key="1">
    <citation type="submission" date="2017-08" db="EMBL/GenBank/DDBJ databases">
        <authorList>
            <person name="Alvarez-Ponce D."/>
            <person name="Weitzman C.L."/>
            <person name="Tillett R.L."/>
            <person name="Sandmeier F.C."/>
            <person name="Tracy C.R."/>
        </authorList>
    </citation>
    <scope>NUCLEOTIDE SEQUENCE [LARGE SCALE GENOMIC DNA]</scope>
    <source>
        <strain evidence="3">723</strain>
    </source>
</reference>
<keyword evidence="1" id="KW-0812">Transmembrane</keyword>
<accession>A0A269THN5</accession>
<dbReference type="RefSeq" id="WP_095335100.1">
    <property type="nucleotide sequence ID" value="NZ_NQNY01000016.1"/>
</dbReference>
<gene>
    <name evidence="2" type="ORF">CJJ23_04210</name>
</gene>
<organism evidence="2 3">
    <name type="scientific">Mycoplasmopsis agassizii</name>
    <dbReference type="NCBI Taxonomy" id="33922"/>
    <lineage>
        <taxon>Bacteria</taxon>
        <taxon>Bacillati</taxon>
        <taxon>Mycoplasmatota</taxon>
        <taxon>Mycoplasmoidales</taxon>
        <taxon>Metamycoplasmataceae</taxon>
        <taxon>Mycoplasmopsis</taxon>
    </lineage>
</organism>
<evidence type="ECO:0000313" key="3">
    <source>
        <dbReference type="Proteomes" id="UP000216943"/>
    </source>
</evidence>
<protein>
    <submittedName>
        <fullName evidence="2">Uncharacterized protein</fullName>
    </submittedName>
</protein>
<dbReference type="Proteomes" id="UP000216943">
    <property type="component" value="Unassembled WGS sequence"/>
</dbReference>